<evidence type="ECO:0000313" key="3">
    <source>
        <dbReference type="Proteomes" id="UP000506160"/>
    </source>
</evidence>
<feature type="signal peptide" evidence="1">
    <location>
        <begin position="1"/>
        <end position="24"/>
    </location>
</feature>
<comment type="caution">
    <text evidence="2">The sequence shown here is derived from an EMBL/GenBank/DDBJ whole genome shotgun (WGS) entry which is preliminary data.</text>
</comment>
<dbReference type="RefSeq" id="WP_133459439.1">
    <property type="nucleotide sequence ID" value="NZ_AWGA01000119.1"/>
</dbReference>
<accession>A0AB94IAA1</accession>
<dbReference type="Proteomes" id="UP000506160">
    <property type="component" value="Unassembled WGS sequence"/>
</dbReference>
<keyword evidence="3" id="KW-1185">Reference proteome</keyword>
<proteinExistence type="predicted"/>
<feature type="chain" id="PRO_5044499999" evidence="1">
    <location>
        <begin position="25"/>
        <end position="480"/>
    </location>
</feature>
<dbReference type="EMBL" id="AWGA01000119">
    <property type="protein sequence ID" value="TEA26308.1"/>
    <property type="molecule type" value="Genomic_DNA"/>
</dbReference>
<evidence type="ECO:0000256" key="1">
    <source>
        <dbReference type="SAM" id="SignalP"/>
    </source>
</evidence>
<protein>
    <submittedName>
        <fullName evidence="2">Uncharacterized protein</fullName>
    </submittedName>
</protein>
<organism evidence="2 3">
    <name type="scientific">Candidatus Schmidhempelia bombi str. Bimp</name>
    <dbReference type="NCBI Taxonomy" id="1387197"/>
    <lineage>
        <taxon>Bacteria</taxon>
        <taxon>Pseudomonadati</taxon>
        <taxon>Pseudomonadota</taxon>
        <taxon>Gammaproteobacteria</taxon>
        <taxon>Orbales</taxon>
        <taxon>Orbaceae</taxon>
        <taxon>Candidatus Schmidhempelia</taxon>
    </lineage>
</organism>
<gene>
    <name evidence="2" type="ORF">O970_09390</name>
</gene>
<dbReference type="AlphaFoldDB" id="A0AB94IAA1"/>
<keyword evidence="1" id="KW-0732">Signal</keyword>
<reference evidence="2 3" key="1">
    <citation type="journal article" date="2014" name="Appl. Environ. Microbiol.">
        <title>Genomic features of a bumble bee symbiont reflect its host environment.</title>
        <authorList>
            <person name="Martinson V.G."/>
            <person name="Magoc T."/>
            <person name="Koch H."/>
            <person name="Salzberg S.L."/>
            <person name="Moran N.A."/>
        </authorList>
    </citation>
    <scope>NUCLEOTIDE SEQUENCE [LARGE SCALE GENOMIC DNA]</scope>
    <source>
        <strain evidence="2 3">Bimp</strain>
    </source>
</reference>
<name>A0AB94IAA1_9GAMM</name>
<evidence type="ECO:0000313" key="2">
    <source>
        <dbReference type="EMBL" id="TEA26308.1"/>
    </source>
</evidence>
<sequence length="480" mass="55951">MKTIKLHFILCLLFLSLIVSSATADEKKTLDNWGIIYGISGTLINETTIDFDIKLLGDKFYFNNQPFLITRNTMPTKDFFIKNNIEQTYFDLKEQQELLAYNYNIKLNDSITYLQFDKTIDNSLLKQYVTQNRQVILLDDILLLFGKNGEPVFYSKPYFEKEFIKDVPQLPIIEVPFNAKQAYVLDRDRMSKQISLHFKNFLDLPWSATDIYGTKFSPISSIINPIFIDVFWDSGEADSFLYLFSSDYKVLDKLLMFNYITTTRGGPGGDGQAVGYRYFTIDKNYFIERRQRFEDETMEIQHFQVTNKGKFQELPTTSNCYREFAIKDKSQHSAQSLLLTSNQANNYLRFDGGRLDALDDVTLTFNPNEKTLCVNYQQAYSVTFGKANSKQFFGNDELYQKHIANFKEHDIDISDELTYITIDNIKNSLLSKFLLHGNQAIYMNNTLFIVGEDYFVAYRQPTVNEVIYEEMTYSESNNED</sequence>